<keyword evidence="4" id="KW-1185">Reference proteome</keyword>
<dbReference type="InterPro" id="IPR010559">
    <property type="entry name" value="Sig_transdc_His_kin_internal"/>
</dbReference>
<evidence type="ECO:0000313" key="4">
    <source>
        <dbReference type="Proteomes" id="UP001338309"/>
    </source>
</evidence>
<comment type="caution">
    <text evidence="3">The sequence shown here is derived from an EMBL/GenBank/DDBJ whole genome shotgun (WGS) entry which is preliminary data.</text>
</comment>
<proteinExistence type="predicted"/>
<dbReference type="Pfam" id="PF06580">
    <property type="entry name" value="His_kinase"/>
    <property type="match status" value="1"/>
</dbReference>
<evidence type="ECO:0000256" key="1">
    <source>
        <dbReference type="SAM" id="Phobius"/>
    </source>
</evidence>
<keyword evidence="1" id="KW-1133">Transmembrane helix</keyword>
<feature type="domain" description="Signal transduction histidine kinase internal region" evidence="2">
    <location>
        <begin position="164"/>
        <end position="240"/>
    </location>
</feature>
<protein>
    <recommendedName>
        <fullName evidence="2">Signal transduction histidine kinase internal region domain-containing protein</fullName>
    </recommendedName>
</protein>
<keyword evidence="1" id="KW-0472">Membrane</keyword>
<evidence type="ECO:0000259" key="2">
    <source>
        <dbReference type="Pfam" id="PF06580"/>
    </source>
</evidence>
<dbReference type="Proteomes" id="UP001338309">
    <property type="component" value="Unassembled WGS sequence"/>
</dbReference>
<feature type="transmembrane region" description="Helical" evidence="1">
    <location>
        <begin position="39"/>
        <end position="65"/>
    </location>
</feature>
<evidence type="ECO:0000313" key="3">
    <source>
        <dbReference type="EMBL" id="GMQ30613.1"/>
    </source>
</evidence>
<accession>A0ABQ6PRM7</accession>
<gene>
    <name evidence="3" type="ORF">Aconfl_32560</name>
</gene>
<keyword evidence="1" id="KW-0812">Transmembrane</keyword>
<reference evidence="3 4" key="1">
    <citation type="submission" date="2023-08" db="EMBL/GenBank/DDBJ databases">
        <title>Draft genome sequence of Algoriphagus confluentis.</title>
        <authorList>
            <person name="Takatani N."/>
            <person name="Hosokawa M."/>
            <person name="Sawabe T."/>
        </authorList>
    </citation>
    <scope>NUCLEOTIDE SEQUENCE [LARGE SCALE GENOMIC DNA]</scope>
    <source>
        <strain evidence="3 4">NBRC 111222</strain>
    </source>
</reference>
<dbReference type="PANTHER" id="PTHR34220:SF7">
    <property type="entry name" value="SENSOR HISTIDINE KINASE YPDA"/>
    <property type="match status" value="1"/>
</dbReference>
<feature type="transmembrane region" description="Helical" evidence="1">
    <location>
        <begin position="85"/>
        <end position="107"/>
    </location>
</feature>
<dbReference type="PANTHER" id="PTHR34220">
    <property type="entry name" value="SENSOR HISTIDINE KINASE YPDA"/>
    <property type="match status" value="1"/>
</dbReference>
<sequence>MRKFLTRLDVSPQFLAGIFLFAYLESIRSRVGPGQVINWYVLTPEAAIFTFLEFILLIIILRYSFRAGYGEFVFPIHWFKALRSFLLGMGIFLIVVNLISMGVSLIFDTWERNFSPEILLPNTVSKILEFIVYGGFYLTFLLFKENKKHNQKISSYKLAVSESRFAQLKQQLNPHFLFNNLNILDQLIEENPKTASSFLHNFSELYRYALDKSTTNLVDWQEELEFAKNYHRLIKEKYGSAYQLNLSLEHPKGKIPPLTLQLLIENAVLHNFGTEENPVFIELYIGKNIRVSNNQIPFKNPKHKGGRGLQNLKEQIQMLSVETIVIQQTNENFSVTLPLIPN</sequence>
<dbReference type="EMBL" id="BTPD01000011">
    <property type="protein sequence ID" value="GMQ30613.1"/>
    <property type="molecule type" value="Genomic_DNA"/>
</dbReference>
<feature type="transmembrane region" description="Helical" evidence="1">
    <location>
        <begin position="127"/>
        <end position="143"/>
    </location>
</feature>
<name>A0ABQ6PRM7_9BACT</name>
<dbReference type="InterPro" id="IPR050640">
    <property type="entry name" value="Bact_2-comp_sensor_kinase"/>
</dbReference>
<organism evidence="3 4">
    <name type="scientific">Algoriphagus confluentis</name>
    <dbReference type="NCBI Taxonomy" id="1697556"/>
    <lineage>
        <taxon>Bacteria</taxon>
        <taxon>Pseudomonadati</taxon>
        <taxon>Bacteroidota</taxon>
        <taxon>Cytophagia</taxon>
        <taxon>Cytophagales</taxon>
        <taxon>Cyclobacteriaceae</taxon>
        <taxon>Algoriphagus</taxon>
    </lineage>
</organism>